<dbReference type="InterPro" id="IPR003010">
    <property type="entry name" value="C-N_Hydrolase"/>
</dbReference>
<evidence type="ECO:0000259" key="2">
    <source>
        <dbReference type="PROSITE" id="PS50263"/>
    </source>
</evidence>
<dbReference type="PANTHER" id="PTHR43674">
    <property type="entry name" value="NITRILASE C965.09-RELATED"/>
    <property type="match status" value="1"/>
</dbReference>
<organism evidence="3">
    <name type="scientific">marine metagenome</name>
    <dbReference type="NCBI Taxonomy" id="408172"/>
    <lineage>
        <taxon>unclassified sequences</taxon>
        <taxon>metagenomes</taxon>
        <taxon>ecological metagenomes</taxon>
    </lineage>
</organism>
<dbReference type="Gene3D" id="3.60.110.10">
    <property type="entry name" value="Carbon-nitrogen hydrolase"/>
    <property type="match status" value="1"/>
</dbReference>
<dbReference type="GO" id="GO:0033388">
    <property type="term" value="P:putrescine biosynthetic process from arginine"/>
    <property type="evidence" value="ECO:0007669"/>
    <property type="project" value="TreeGrafter"/>
</dbReference>
<name>A0A383CGI5_9ZZZZ</name>
<protein>
    <recommendedName>
        <fullName evidence="2">CN hydrolase domain-containing protein</fullName>
    </recommendedName>
</protein>
<dbReference type="InterPro" id="IPR036526">
    <property type="entry name" value="C-N_Hydrolase_sf"/>
</dbReference>
<proteinExistence type="predicted"/>
<evidence type="ECO:0000313" key="3">
    <source>
        <dbReference type="EMBL" id="SVE31506.1"/>
    </source>
</evidence>
<accession>A0A383CGI5</accession>
<dbReference type="SUPFAM" id="SSF56317">
    <property type="entry name" value="Carbon-nitrogen hydrolase"/>
    <property type="match status" value="1"/>
</dbReference>
<evidence type="ECO:0000256" key="1">
    <source>
        <dbReference type="ARBA" id="ARBA00022801"/>
    </source>
</evidence>
<dbReference type="Pfam" id="PF00795">
    <property type="entry name" value="CN_hydrolase"/>
    <property type="match status" value="1"/>
</dbReference>
<keyword evidence="1" id="KW-0378">Hydrolase</keyword>
<dbReference type="GO" id="GO:0050126">
    <property type="term" value="F:N-carbamoylputrescine amidase activity"/>
    <property type="evidence" value="ECO:0007669"/>
    <property type="project" value="TreeGrafter"/>
</dbReference>
<feature type="non-terminal residue" evidence="3">
    <location>
        <position position="161"/>
    </location>
</feature>
<dbReference type="AlphaFoldDB" id="A0A383CGI5"/>
<dbReference type="EMBL" id="UINC01208789">
    <property type="protein sequence ID" value="SVE31506.1"/>
    <property type="molecule type" value="Genomic_DNA"/>
</dbReference>
<sequence>MSCSWEIEENISKAKILIDQAAKKGANIILLQELFQTPYFCIQYDEEIFKLAQTFENNKILDQMSKIAKDLNVVLPISFFEKDNNAYFNSIAVINADGNILGKYRKSHIPDGPGYLEKYYFNPGNTGFKVWETKFGKIGIGICWDQWFPEAARIMALKGAE</sequence>
<dbReference type="InterPro" id="IPR050345">
    <property type="entry name" value="Aliph_Amidase/BUP"/>
</dbReference>
<reference evidence="3" key="1">
    <citation type="submission" date="2018-05" db="EMBL/GenBank/DDBJ databases">
        <authorList>
            <person name="Lanie J.A."/>
            <person name="Ng W.-L."/>
            <person name="Kazmierczak K.M."/>
            <person name="Andrzejewski T.M."/>
            <person name="Davidsen T.M."/>
            <person name="Wayne K.J."/>
            <person name="Tettelin H."/>
            <person name="Glass J.I."/>
            <person name="Rusch D."/>
            <person name="Podicherti R."/>
            <person name="Tsui H.-C.T."/>
            <person name="Winkler M.E."/>
        </authorList>
    </citation>
    <scope>NUCLEOTIDE SEQUENCE</scope>
</reference>
<feature type="domain" description="CN hydrolase" evidence="2">
    <location>
        <begin position="1"/>
        <end position="161"/>
    </location>
</feature>
<dbReference type="PROSITE" id="PS50263">
    <property type="entry name" value="CN_HYDROLASE"/>
    <property type="match status" value="1"/>
</dbReference>
<dbReference type="PANTHER" id="PTHR43674:SF2">
    <property type="entry name" value="BETA-UREIDOPROPIONASE"/>
    <property type="match status" value="1"/>
</dbReference>
<gene>
    <name evidence="3" type="ORF">METZ01_LOCUS484360</name>
</gene>